<dbReference type="PROSITE" id="PS50966">
    <property type="entry name" value="ZF_SWIM"/>
    <property type="match status" value="1"/>
</dbReference>
<keyword evidence="1" id="KW-0862">Zinc</keyword>
<name>A0AAW9NTB8_9BACL</name>
<keyword evidence="1" id="KW-0863">Zinc-finger</keyword>
<evidence type="ECO:0000313" key="3">
    <source>
        <dbReference type="EMBL" id="MEC1177730.1"/>
    </source>
</evidence>
<keyword evidence="4" id="KW-1185">Reference proteome</keyword>
<dbReference type="EMBL" id="JARSFG010000006">
    <property type="protein sequence ID" value="MEC1177730.1"/>
    <property type="molecule type" value="Genomic_DNA"/>
</dbReference>
<proteinExistence type="predicted"/>
<dbReference type="AlphaFoldDB" id="A0AAW9NTB8"/>
<feature type="domain" description="SWIM-type" evidence="2">
    <location>
        <begin position="74"/>
        <end position="104"/>
    </location>
</feature>
<keyword evidence="1" id="KW-0479">Metal-binding</keyword>
<evidence type="ECO:0000256" key="1">
    <source>
        <dbReference type="PROSITE-ProRule" id="PRU00325"/>
    </source>
</evidence>
<evidence type="ECO:0000259" key="2">
    <source>
        <dbReference type="PROSITE" id="PS50966"/>
    </source>
</evidence>
<reference evidence="3 4" key="1">
    <citation type="submission" date="2023-03" db="EMBL/GenBank/DDBJ databases">
        <title>Bacillus Genome Sequencing.</title>
        <authorList>
            <person name="Dunlap C."/>
        </authorList>
    </citation>
    <scope>NUCLEOTIDE SEQUENCE [LARGE SCALE GENOMIC DNA]</scope>
    <source>
        <strain evidence="3 4">B-59205</strain>
    </source>
</reference>
<organism evidence="3 4">
    <name type="scientific">Metasolibacillus meyeri</name>
    <dbReference type="NCBI Taxonomy" id="1071052"/>
    <lineage>
        <taxon>Bacteria</taxon>
        <taxon>Bacillati</taxon>
        <taxon>Bacillota</taxon>
        <taxon>Bacilli</taxon>
        <taxon>Bacillales</taxon>
        <taxon>Caryophanaceae</taxon>
        <taxon>Metasolibacillus</taxon>
    </lineage>
</organism>
<gene>
    <name evidence="3" type="ORF">P9B03_04475</name>
</gene>
<protein>
    <recommendedName>
        <fullName evidence="2">SWIM-type domain-containing protein</fullName>
    </recommendedName>
</protein>
<dbReference type="GO" id="GO:0008270">
    <property type="term" value="F:zinc ion binding"/>
    <property type="evidence" value="ECO:0007669"/>
    <property type="project" value="UniProtKB-KW"/>
</dbReference>
<sequence length="521" mass="61161">MALSISDVARRYSAFIRQQLEEMERLLQPSSVEDEELVRRAVFSVRNKSVLFERFLPQKDVLFTVVQDVRPAEVTVDFGQQLIICTCPQQNCCRHKLGVVLGLYQYLGSVQEWTSKWRAQKNVHLKSLATERNPESWQRMVDEVMQHSLLGAKAIESYSLSALLTTTHSKLQRYTPLEREWQPLFKLFMEFAVLNKLWAHLNHTNSSINNYYFEAAMNSRLETIHTIVSELGSKSRLFATDPFYDAIQDSIRELLFERSGQPQIRFQFYLAVWTNIFNEKNRYMKELFLLEKLHINSDFPMDINRALFYVLLKDSEKLAEQLLHLDKSQLTFYLPIAKLASKHYMEGLQLLLKVMLPCLEDFIHATLTPQQRPLFIKEINALYSMIELSEQEAITLYQAFGRYGIQPYADFLLHKARYDEWVALQQLYPSSISHLEARGLKTVIQEAPAAALPLYHYYALEELRQKSRMNYKQAIRIWKSMKGVAKKAGKMTYWTNYMQTVQQKYKRLRALQEELDKSNLI</sequence>
<dbReference type="RefSeq" id="WP_326122178.1">
    <property type="nucleotide sequence ID" value="NZ_JARSFG010000006.1"/>
</dbReference>
<dbReference type="InterPro" id="IPR007527">
    <property type="entry name" value="Znf_SWIM"/>
</dbReference>
<evidence type="ECO:0000313" key="4">
    <source>
        <dbReference type="Proteomes" id="UP001344888"/>
    </source>
</evidence>
<accession>A0AAW9NTB8</accession>
<comment type="caution">
    <text evidence="3">The sequence shown here is derived from an EMBL/GenBank/DDBJ whole genome shotgun (WGS) entry which is preliminary data.</text>
</comment>
<dbReference type="Proteomes" id="UP001344888">
    <property type="component" value="Unassembled WGS sequence"/>
</dbReference>